<comment type="caution">
    <text evidence="6">The sequence shown here is derived from an EMBL/GenBank/DDBJ whole genome shotgun (WGS) entry which is preliminary data.</text>
</comment>
<comment type="cofactor">
    <cofactor evidence="1">
        <name>Zn(2+)</name>
        <dbReference type="ChEBI" id="CHEBI:29105"/>
    </cofactor>
</comment>
<accession>A0A368YA22</accession>
<proteinExistence type="predicted"/>
<dbReference type="PANTHER" id="PTHR11271:SF48">
    <property type="entry name" value="AMIDOHYDROLASE-RELATED DOMAIN-CONTAINING PROTEIN"/>
    <property type="match status" value="1"/>
</dbReference>
<dbReference type="Proteomes" id="UP000252884">
    <property type="component" value="Unassembled WGS sequence"/>
</dbReference>
<protein>
    <submittedName>
        <fullName evidence="6">Formimidoylglutamate deiminase</fullName>
    </submittedName>
</protein>
<evidence type="ECO:0000259" key="5">
    <source>
        <dbReference type="Pfam" id="PF01979"/>
    </source>
</evidence>
<name>A0A368YA22_9BURK</name>
<keyword evidence="2" id="KW-0479">Metal-binding</keyword>
<dbReference type="AlphaFoldDB" id="A0A368YA22"/>
<evidence type="ECO:0000256" key="2">
    <source>
        <dbReference type="ARBA" id="ARBA00022723"/>
    </source>
</evidence>
<dbReference type="EMBL" id="QPJK01000001">
    <property type="protein sequence ID" value="RCW76186.1"/>
    <property type="molecule type" value="Genomic_DNA"/>
</dbReference>
<dbReference type="NCBIfam" id="NF006681">
    <property type="entry name" value="PRK09229.1-2"/>
    <property type="match status" value="1"/>
</dbReference>
<reference evidence="6 7" key="1">
    <citation type="submission" date="2018-07" db="EMBL/GenBank/DDBJ databases">
        <title>Genomic Encyclopedia of Type Strains, Phase IV (KMG-IV): sequencing the most valuable type-strain genomes for metagenomic binning, comparative biology and taxonomic classification.</title>
        <authorList>
            <person name="Goeker M."/>
        </authorList>
    </citation>
    <scope>NUCLEOTIDE SEQUENCE [LARGE SCALE GENOMIC DNA]</scope>
    <source>
        <strain evidence="6 7">DSM 21634</strain>
    </source>
</reference>
<evidence type="ECO:0000256" key="1">
    <source>
        <dbReference type="ARBA" id="ARBA00001947"/>
    </source>
</evidence>
<sequence length="482" mass="51533">MTHEVRRFFASRAWIQGTWARDVVLTVAADGCWLNVLPNASAEQQRGAMRLGGPVLPGMVNAHSHAFQRAMAGLTERRRNGAATEVDDFWTWRERMYSVARRITPGQLEAVASLLYAELLQAGYTQVCEFHYLHGAPDGQAQGQPLEMALALVRAAQQVGIGLTLLPTLYMRAGFGAPALDDAQRRFASTPDSVLRTVEAIARLAVDAGTSKTSPGALLGAGVAVHSLRAVDAAALQEVAAHARKVSLPLHIHVAEQRQEVDDCVAHTGLRPVEWLLQNAPVDARWNLVHATQATAQELQGVRRTGASIVLCPSTEADLGDGLFDLAGYMAMGGRWSVGSDSQVSRQWTTELRLLEYLQRVQLRQRNVAARSGGRDSTAAALFDAAVAGGRAATGQRIGAIQAGHRADFVVLDDQSPALLGIPAEHVLDAMVFSSPSPRLWDVFVAGQAVVTQGRVVGSTSTAPLGPQLGAAFSAAMAALWR</sequence>
<dbReference type="InterPro" id="IPR032466">
    <property type="entry name" value="Metal_Hydrolase"/>
</dbReference>
<dbReference type="InterPro" id="IPR051607">
    <property type="entry name" value="Metallo-dep_hydrolases"/>
</dbReference>
<dbReference type="GO" id="GO:0019239">
    <property type="term" value="F:deaminase activity"/>
    <property type="evidence" value="ECO:0007669"/>
    <property type="project" value="TreeGrafter"/>
</dbReference>
<dbReference type="SUPFAM" id="SSF51556">
    <property type="entry name" value="Metallo-dependent hydrolases"/>
    <property type="match status" value="1"/>
</dbReference>
<dbReference type="PANTHER" id="PTHR11271">
    <property type="entry name" value="GUANINE DEAMINASE"/>
    <property type="match status" value="1"/>
</dbReference>
<dbReference type="Gene3D" id="3.20.20.140">
    <property type="entry name" value="Metal-dependent hydrolases"/>
    <property type="match status" value="1"/>
</dbReference>
<feature type="domain" description="Amidohydrolase-related" evidence="5">
    <location>
        <begin position="55"/>
        <end position="450"/>
    </location>
</feature>
<dbReference type="NCBIfam" id="TIGR02022">
    <property type="entry name" value="hutF"/>
    <property type="match status" value="1"/>
</dbReference>
<evidence type="ECO:0000256" key="4">
    <source>
        <dbReference type="ARBA" id="ARBA00022833"/>
    </source>
</evidence>
<organism evidence="6 7">
    <name type="scientific">Pseudorhodoferax soli</name>
    <dbReference type="NCBI Taxonomy" id="545864"/>
    <lineage>
        <taxon>Bacteria</taxon>
        <taxon>Pseudomonadati</taxon>
        <taxon>Pseudomonadota</taxon>
        <taxon>Betaproteobacteria</taxon>
        <taxon>Burkholderiales</taxon>
        <taxon>Comamonadaceae</taxon>
    </lineage>
</organism>
<dbReference type="Pfam" id="PF01979">
    <property type="entry name" value="Amidohydro_1"/>
    <property type="match status" value="1"/>
</dbReference>
<evidence type="ECO:0000313" key="6">
    <source>
        <dbReference type="EMBL" id="RCW76186.1"/>
    </source>
</evidence>
<dbReference type="InterPro" id="IPR010252">
    <property type="entry name" value="HutF"/>
</dbReference>
<evidence type="ECO:0000313" key="7">
    <source>
        <dbReference type="Proteomes" id="UP000252884"/>
    </source>
</evidence>
<dbReference type="OrthoDB" id="9796020at2"/>
<dbReference type="GO" id="GO:0005829">
    <property type="term" value="C:cytosol"/>
    <property type="evidence" value="ECO:0007669"/>
    <property type="project" value="TreeGrafter"/>
</dbReference>
<dbReference type="NCBIfam" id="NF006684">
    <property type="entry name" value="PRK09229.1-5"/>
    <property type="match status" value="1"/>
</dbReference>
<keyword evidence="7" id="KW-1185">Reference proteome</keyword>
<keyword evidence="3" id="KW-0378">Hydrolase</keyword>
<dbReference type="RefSeq" id="WP_114466098.1">
    <property type="nucleotide sequence ID" value="NZ_QPJK01000001.1"/>
</dbReference>
<dbReference type="GO" id="GO:0046872">
    <property type="term" value="F:metal ion binding"/>
    <property type="evidence" value="ECO:0007669"/>
    <property type="project" value="UniProtKB-KW"/>
</dbReference>
<dbReference type="SUPFAM" id="SSF51338">
    <property type="entry name" value="Composite domain of metallo-dependent hydrolases"/>
    <property type="match status" value="1"/>
</dbReference>
<dbReference type="InterPro" id="IPR011059">
    <property type="entry name" value="Metal-dep_hydrolase_composite"/>
</dbReference>
<dbReference type="Gene3D" id="2.30.40.10">
    <property type="entry name" value="Urease, subunit C, domain 1"/>
    <property type="match status" value="1"/>
</dbReference>
<keyword evidence="4" id="KW-0862">Zinc</keyword>
<dbReference type="InterPro" id="IPR006680">
    <property type="entry name" value="Amidohydro-rel"/>
</dbReference>
<evidence type="ECO:0000256" key="3">
    <source>
        <dbReference type="ARBA" id="ARBA00022801"/>
    </source>
</evidence>
<gene>
    <name evidence="6" type="ORF">DES41_101792</name>
</gene>